<dbReference type="EMBL" id="MCFE01000287">
    <property type="protein sequence ID" value="ORX92205.1"/>
    <property type="molecule type" value="Genomic_DNA"/>
</dbReference>
<keyword evidence="3" id="KW-1185">Reference proteome</keyword>
<name>A0A1Y1Y2U5_9FUNG</name>
<feature type="domain" description="B30.2/SPRY" evidence="1">
    <location>
        <begin position="1"/>
        <end position="158"/>
    </location>
</feature>
<comment type="caution">
    <text evidence="2">The sequence shown here is derived from an EMBL/GenBank/DDBJ whole genome shotgun (WGS) entry which is preliminary data.</text>
</comment>
<dbReference type="OrthoDB" id="258495at2759"/>
<sequence length="230" mass="25640">MEKHPYMSVVISENTEMTFLEGDCCVQSNLPFPQWAEVSYFEVKIYEMSTDTKVAIGAASKPYPSWRFPGSLNKHSVGYFSTGHTFCNDSFEGKPYGALYGVGDVIGCGYRAQSGSIFFTRNGERFKPAVNGFYYGIYPSIAANGPCTLQVNFGQLGFVFVEANVKKWGFGPKLETVPPPAYGITENSQVLESESDYNEEELSFLQIPRRYRSIGQNSTSRTVSRNSLSF</sequence>
<dbReference type="PANTHER" id="PTHR12864">
    <property type="entry name" value="RAN BINDING PROTEIN 9-RELATED"/>
    <property type="match status" value="1"/>
</dbReference>
<dbReference type="SUPFAM" id="SSF49899">
    <property type="entry name" value="Concanavalin A-like lectins/glucanases"/>
    <property type="match status" value="1"/>
</dbReference>
<dbReference type="Gene3D" id="2.60.120.920">
    <property type="match status" value="1"/>
</dbReference>
<evidence type="ECO:0000313" key="3">
    <source>
        <dbReference type="Proteomes" id="UP000193498"/>
    </source>
</evidence>
<dbReference type="InParanoid" id="A0A1Y1Y2U5"/>
<dbReference type="AlphaFoldDB" id="A0A1Y1Y2U5"/>
<dbReference type="SMART" id="SM00449">
    <property type="entry name" value="SPRY"/>
    <property type="match status" value="1"/>
</dbReference>
<dbReference type="InterPro" id="IPR043136">
    <property type="entry name" value="B30.2/SPRY_sf"/>
</dbReference>
<dbReference type="Pfam" id="PF00622">
    <property type="entry name" value="SPRY"/>
    <property type="match status" value="1"/>
</dbReference>
<dbReference type="InterPro" id="IPR050618">
    <property type="entry name" value="Ubq-SigPath_Reg"/>
</dbReference>
<evidence type="ECO:0000259" key="1">
    <source>
        <dbReference type="PROSITE" id="PS50188"/>
    </source>
</evidence>
<feature type="non-terminal residue" evidence="2">
    <location>
        <position position="230"/>
    </location>
</feature>
<protein>
    <submittedName>
        <fullName evidence="2">SPRY-domain-containing protein</fullName>
    </submittedName>
</protein>
<evidence type="ECO:0000313" key="2">
    <source>
        <dbReference type="EMBL" id="ORX92205.1"/>
    </source>
</evidence>
<gene>
    <name evidence="2" type="ORF">K493DRAFT_263691</name>
</gene>
<organism evidence="2 3">
    <name type="scientific">Basidiobolus meristosporus CBS 931.73</name>
    <dbReference type="NCBI Taxonomy" id="1314790"/>
    <lineage>
        <taxon>Eukaryota</taxon>
        <taxon>Fungi</taxon>
        <taxon>Fungi incertae sedis</taxon>
        <taxon>Zoopagomycota</taxon>
        <taxon>Entomophthoromycotina</taxon>
        <taxon>Basidiobolomycetes</taxon>
        <taxon>Basidiobolales</taxon>
        <taxon>Basidiobolaceae</taxon>
        <taxon>Basidiobolus</taxon>
    </lineage>
</organism>
<dbReference type="InterPro" id="IPR003877">
    <property type="entry name" value="SPRY_dom"/>
</dbReference>
<reference evidence="2 3" key="1">
    <citation type="submission" date="2016-07" db="EMBL/GenBank/DDBJ databases">
        <title>Pervasive Adenine N6-methylation of Active Genes in Fungi.</title>
        <authorList>
            <consortium name="DOE Joint Genome Institute"/>
            <person name="Mondo S.J."/>
            <person name="Dannebaum R.O."/>
            <person name="Kuo R.C."/>
            <person name="Labutti K."/>
            <person name="Haridas S."/>
            <person name="Kuo A."/>
            <person name="Salamov A."/>
            <person name="Ahrendt S.R."/>
            <person name="Lipzen A."/>
            <person name="Sullivan W."/>
            <person name="Andreopoulos W.B."/>
            <person name="Clum A."/>
            <person name="Lindquist E."/>
            <person name="Daum C."/>
            <person name="Ramamoorthy G.K."/>
            <person name="Gryganskyi A."/>
            <person name="Culley D."/>
            <person name="Magnuson J.K."/>
            <person name="James T.Y."/>
            <person name="O'Malley M.A."/>
            <person name="Stajich J.E."/>
            <person name="Spatafora J.W."/>
            <person name="Visel A."/>
            <person name="Grigoriev I.V."/>
        </authorList>
    </citation>
    <scope>NUCLEOTIDE SEQUENCE [LARGE SCALE GENOMIC DNA]</scope>
    <source>
        <strain evidence="2 3">CBS 931.73</strain>
    </source>
</reference>
<dbReference type="InterPro" id="IPR013320">
    <property type="entry name" value="ConA-like_dom_sf"/>
</dbReference>
<dbReference type="STRING" id="1314790.A0A1Y1Y2U5"/>
<accession>A0A1Y1Y2U5</accession>
<dbReference type="Proteomes" id="UP000193498">
    <property type="component" value="Unassembled WGS sequence"/>
</dbReference>
<dbReference type="PROSITE" id="PS50188">
    <property type="entry name" value="B302_SPRY"/>
    <property type="match status" value="1"/>
</dbReference>
<dbReference type="InterPro" id="IPR001870">
    <property type="entry name" value="B30.2/SPRY"/>
</dbReference>
<proteinExistence type="predicted"/>